<gene>
    <name evidence="1" type="ORF">EDD38_3276</name>
</gene>
<dbReference type="EMBL" id="RKQG01000001">
    <property type="protein sequence ID" value="RPE34934.1"/>
    <property type="molecule type" value="Genomic_DNA"/>
</dbReference>
<name>A0A3N4SEQ0_9ACTN</name>
<reference evidence="1 2" key="1">
    <citation type="submission" date="2018-11" db="EMBL/GenBank/DDBJ databases">
        <title>Sequencing the genomes of 1000 actinobacteria strains.</title>
        <authorList>
            <person name="Klenk H.-P."/>
        </authorList>
    </citation>
    <scope>NUCLEOTIDE SEQUENCE [LARGE SCALE GENOMIC DNA]</scope>
    <source>
        <strain evidence="1 2">DSM 44781</strain>
    </source>
</reference>
<accession>A0A3N4SEQ0</accession>
<proteinExistence type="predicted"/>
<dbReference type="AlphaFoldDB" id="A0A3N4SEQ0"/>
<dbReference type="RefSeq" id="WP_123818576.1">
    <property type="nucleotide sequence ID" value="NZ_JBHYVY010000004.1"/>
</dbReference>
<dbReference type="Proteomes" id="UP000266906">
    <property type="component" value="Unassembled WGS sequence"/>
</dbReference>
<evidence type="ECO:0000313" key="2">
    <source>
        <dbReference type="Proteomes" id="UP000266906"/>
    </source>
</evidence>
<organism evidence="1 2">
    <name type="scientific">Kitasatospora cineracea</name>
    <dbReference type="NCBI Taxonomy" id="88074"/>
    <lineage>
        <taxon>Bacteria</taxon>
        <taxon>Bacillati</taxon>
        <taxon>Actinomycetota</taxon>
        <taxon>Actinomycetes</taxon>
        <taxon>Kitasatosporales</taxon>
        <taxon>Streptomycetaceae</taxon>
        <taxon>Kitasatospora</taxon>
    </lineage>
</organism>
<comment type="caution">
    <text evidence="1">The sequence shown here is derived from an EMBL/GenBank/DDBJ whole genome shotgun (WGS) entry which is preliminary data.</text>
</comment>
<protein>
    <submittedName>
        <fullName evidence="1">Uncharacterized protein</fullName>
    </submittedName>
</protein>
<keyword evidence="2" id="KW-1185">Reference proteome</keyword>
<sequence>MTPEERAEAAARIHRLRAKWFKFLAAREELNATAAETGEAMRKFAAALTDAEKRDVAEHPDLAELNLQLDGYYGETRDGC</sequence>
<evidence type="ECO:0000313" key="1">
    <source>
        <dbReference type="EMBL" id="RPE34934.1"/>
    </source>
</evidence>